<dbReference type="AlphaFoldDB" id="A0A183DEF1"/>
<accession>A0A183DEF1</accession>
<protein>
    <submittedName>
        <fullName evidence="1">Uncharacterized protein</fullName>
    </submittedName>
</protein>
<reference evidence="1" key="1">
    <citation type="submission" date="2016-06" db="UniProtKB">
        <authorList>
            <consortium name="WormBaseParasite"/>
        </authorList>
    </citation>
    <scope>IDENTIFICATION</scope>
</reference>
<evidence type="ECO:0000313" key="1">
    <source>
        <dbReference type="WBParaSite" id="GPUH_0000710101-mRNA-1"/>
    </source>
</evidence>
<dbReference type="WBParaSite" id="GPUH_0000710101-mRNA-1">
    <property type="protein sequence ID" value="GPUH_0000710101-mRNA-1"/>
    <property type="gene ID" value="GPUH_0000710101"/>
</dbReference>
<organism evidence="1">
    <name type="scientific">Gongylonema pulchrum</name>
    <dbReference type="NCBI Taxonomy" id="637853"/>
    <lineage>
        <taxon>Eukaryota</taxon>
        <taxon>Metazoa</taxon>
        <taxon>Ecdysozoa</taxon>
        <taxon>Nematoda</taxon>
        <taxon>Chromadorea</taxon>
        <taxon>Rhabditida</taxon>
        <taxon>Spirurina</taxon>
        <taxon>Spiruromorpha</taxon>
        <taxon>Spiruroidea</taxon>
        <taxon>Gongylonematidae</taxon>
        <taxon>Gongylonema</taxon>
    </lineage>
</organism>
<proteinExistence type="predicted"/>
<sequence>LYSNFEFFHFFLQNQTWIFSGESCISTAPRAFSPGASVQQFNAIPAPQGAAVPPPQGVALVAGPQQAAGADSAAGGIVRPALSAAGRGPTEAIPQQQLIESKFYLYLPVIQQFLFLENLVGTEFAKMSDQRSIK</sequence>
<name>A0A183DEF1_9BILA</name>